<proteinExistence type="predicted"/>
<name>A0ACB8XPE8_ARCLA</name>
<evidence type="ECO:0000313" key="1">
    <source>
        <dbReference type="EMBL" id="KAI3669943.1"/>
    </source>
</evidence>
<dbReference type="EMBL" id="CM042062">
    <property type="protein sequence ID" value="KAI3669943.1"/>
    <property type="molecule type" value="Genomic_DNA"/>
</dbReference>
<sequence>MGYVDPEYFQRQQLTDKSDVYSFGVVLLEVLCARPAIVPGLPKEQVSLAEWGKCCYRKGVLDQIIDPKLRDEIAPECLTKFGEVANSCLKEKGCDRLTMEEVVYKLELALEVQETAEKTGGAVSENQELSFLRRGEATTTDEDVFSGSSAIRNGRSSISSTYEGFKSETVFSEIGKPTER</sequence>
<keyword evidence="2" id="KW-1185">Reference proteome</keyword>
<accession>A0ACB8XPE8</accession>
<organism evidence="1 2">
    <name type="scientific">Arctium lappa</name>
    <name type="common">Greater burdock</name>
    <name type="synonym">Lappa major</name>
    <dbReference type="NCBI Taxonomy" id="4217"/>
    <lineage>
        <taxon>Eukaryota</taxon>
        <taxon>Viridiplantae</taxon>
        <taxon>Streptophyta</taxon>
        <taxon>Embryophyta</taxon>
        <taxon>Tracheophyta</taxon>
        <taxon>Spermatophyta</taxon>
        <taxon>Magnoliopsida</taxon>
        <taxon>eudicotyledons</taxon>
        <taxon>Gunneridae</taxon>
        <taxon>Pentapetalae</taxon>
        <taxon>asterids</taxon>
        <taxon>campanulids</taxon>
        <taxon>Asterales</taxon>
        <taxon>Asteraceae</taxon>
        <taxon>Carduoideae</taxon>
        <taxon>Cardueae</taxon>
        <taxon>Arctiinae</taxon>
        <taxon>Arctium</taxon>
    </lineage>
</organism>
<comment type="caution">
    <text evidence="1">The sequence shown here is derived from an EMBL/GenBank/DDBJ whole genome shotgun (WGS) entry which is preliminary data.</text>
</comment>
<evidence type="ECO:0000313" key="2">
    <source>
        <dbReference type="Proteomes" id="UP001055879"/>
    </source>
</evidence>
<protein>
    <submittedName>
        <fullName evidence="1">Uncharacterized protein</fullName>
    </submittedName>
</protein>
<gene>
    <name evidence="1" type="ORF">L6452_41451</name>
</gene>
<reference evidence="2" key="1">
    <citation type="journal article" date="2022" name="Mol. Ecol. Resour.">
        <title>The genomes of chicory, endive, great burdock and yacon provide insights into Asteraceae palaeo-polyploidization history and plant inulin production.</title>
        <authorList>
            <person name="Fan W."/>
            <person name="Wang S."/>
            <person name="Wang H."/>
            <person name="Wang A."/>
            <person name="Jiang F."/>
            <person name="Liu H."/>
            <person name="Zhao H."/>
            <person name="Xu D."/>
            <person name="Zhang Y."/>
        </authorList>
    </citation>
    <scope>NUCLEOTIDE SEQUENCE [LARGE SCALE GENOMIC DNA]</scope>
    <source>
        <strain evidence="2">cv. Niubang</strain>
    </source>
</reference>
<dbReference type="Proteomes" id="UP001055879">
    <property type="component" value="Linkage Group LG16"/>
</dbReference>
<reference evidence="1 2" key="2">
    <citation type="journal article" date="2022" name="Mol. Ecol. Resour.">
        <title>The genomes of chicory, endive, great burdock and yacon provide insights into Asteraceae paleo-polyploidization history and plant inulin production.</title>
        <authorList>
            <person name="Fan W."/>
            <person name="Wang S."/>
            <person name="Wang H."/>
            <person name="Wang A."/>
            <person name="Jiang F."/>
            <person name="Liu H."/>
            <person name="Zhao H."/>
            <person name="Xu D."/>
            <person name="Zhang Y."/>
        </authorList>
    </citation>
    <scope>NUCLEOTIDE SEQUENCE [LARGE SCALE GENOMIC DNA]</scope>
    <source>
        <strain evidence="2">cv. Niubang</strain>
    </source>
</reference>